<keyword evidence="4" id="KW-1185">Reference proteome</keyword>
<evidence type="ECO:0000256" key="2">
    <source>
        <dbReference type="SAM" id="MobiDB-lite"/>
    </source>
</evidence>
<reference evidence="3" key="1">
    <citation type="submission" date="2023-08" db="EMBL/GenBank/DDBJ databases">
        <title>Reference Genome Resource for the Citrus Pathogen Phytophthora citrophthora.</title>
        <authorList>
            <person name="Moller H."/>
            <person name="Coetzee B."/>
            <person name="Rose L.J."/>
            <person name="Van Niekerk J.M."/>
        </authorList>
    </citation>
    <scope>NUCLEOTIDE SEQUENCE</scope>
    <source>
        <strain evidence="3">STE-U-9442</strain>
    </source>
</reference>
<evidence type="ECO:0000256" key="1">
    <source>
        <dbReference type="SAM" id="Coils"/>
    </source>
</evidence>
<evidence type="ECO:0000313" key="4">
    <source>
        <dbReference type="Proteomes" id="UP001259832"/>
    </source>
</evidence>
<name>A0AAD9LDI8_9STRA</name>
<proteinExistence type="predicted"/>
<sequence>MDHDMPAFGYALDGSSSWEDALQAPLPDSSEESSSGADQEHANRSMGTFQGWLQDETYPQEAVATTRKRSTTEATDTKKKRKTTYDVRREQKVELTDQVEKLQQQLEELKYRVLVQQGDAAKSNEQTAASNAVLQEFVQQQHLEVANMQAMLAGHLVSFYTVFPSL</sequence>
<dbReference type="EMBL" id="JASMQC010000029">
    <property type="protein sequence ID" value="KAK1932436.1"/>
    <property type="molecule type" value="Genomic_DNA"/>
</dbReference>
<gene>
    <name evidence="3" type="ORF">P3T76_012020</name>
</gene>
<comment type="caution">
    <text evidence="3">The sequence shown here is derived from an EMBL/GenBank/DDBJ whole genome shotgun (WGS) entry which is preliminary data.</text>
</comment>
<protein>
    <submittedName>
        <fullName evidence="3">Uncharacterized protein</fullName>
    </submittedName>
</protein>
<feature type="region of interest" description="Disordered" evidence="2">
    <location>
        <begin position="1"/>
        <end position="85"/>
    </location>
</feature>
<accession>A0AAD9LDI8</accession>
<dbReference type="Proteomes" id="UP001259832">
    <property type="component" value="Unassembled WGS sequence"/>
</dbReference>
<evidence type="ECO:0000313" key="3">
    <source>
        <dbReference type="EMBL" id="KAK1932436.1"/>
    </source>
</evidence>
<keyword evidence="1" id="KW-0175">Coiled coil</keyword>
<organism evidence="3 4">
    <name type="scientific">Phytophthora citrophthora</name>
    <dbReference type="NCBI Taxonomy" id="4793"/>
    <lineage>
        <taxon>Eukaryota</taxon>
        <taxon>Sar</taxon>
        <taxon>Stramenopiles</taxon>
        <taxon>Oomycota</taxon>
        <taxon>Peronosporomycetes</taxon>
        <taxon>Peronosporales</taxon>
        <taxon>Peronosporaceae</taxon>
        <taxon>Phytophthora</taxon>
    </lineage>
</organism>
<dbReference type="AlphaFoldDB" id="A0AAD9LDI8"/>
<feature type="coiled-coil region" evidence="1">
    <location>
        <begin position="85"/>
        <end position="119"/>
    </location>
</feature>